<evidence type="ECO:0000259" key="1">
    <source>
        <dbReference type="SMART" id="SM00860"/>
    </source>
</evidence>
<organism evidence="2 3">
    <name type="scientific">Hymenobacter tibetensis</name>
    <dbReference type="NCBI Taxonomy" id="497967"/>
    <lineage>
        <taxon>Bacteria</taxon>
        <taxon>Pseudomonadati</taxon>
        <taxon>Bacteroidota</taxon>
        <taxon>Cytophagia</taxon>
        <taxon>Cytophagales</taxon>
        <taxon>Hymenobacteraceae</taxon>
        <taxon>Hymenobacter</taxon>
    </lineage>
</organism>
<dbReference type="SMART" id="SM00860">
    <property type="entry name" value="SMI1_KNR4"/>
    <property type="match status" value="1"/>
</dbReference>
<proteinExistence type="predicted"/>
<dbReference type="Proteomes" id="UP000831113">
    <property type="component" value="Chromosome"/>
</dbReference>
<evidence type="ECO:0000313" key="3">
    <source>
        <dbReference type="Proteomes" id="UP000831113"/>
    </source>
</evidence>
<keyword evidence="3" id="KW-1185">Reference proteome</keyword>
<dbReference type="InterPro" id="IPR051873">
    <property type="entry name" value="KNR4/SMI1_regulator"/>
</dbReference>
<protein>
    <submittedName>
        <fullName evidence="2">SMI1/KNR4 family protein</fullName>
    </submittedName>
</protein>
<dbReference type="PANTHER" id="PTHR47432:SF1">
    <property type="entry name" value="CELL WALL ASSEMBLY REGULATOR SMI1"/>
    <property type="match status" value="1"/>
</dbReference>
<evidence type="ECO:0000313" key="2">
    <source>
        <dbReference type="EMBL" id="UOG72808.1"/>
    </source>
</evidence>
<dbReference type="SUPFAM" id="SSF160631">
    <property type="entry name" value="SMI1/KNR4-like"/>
    <property type="match status" value="1"/>
</dbReference>
<dbReference type="Gene3D" id="3.40.1580.10">
    <property type="entry name" value="SMI1/KNR4-like"/>
    <property type="match status" value="1"/>
</dbReference>
<accession>A0ABY4CRF0</accession>
<sequence length="192" mass="21598">MLFTDLLSRLDDLLQHHRPDYYAALNPPATTAEIAAFEAEVGLQLPPELRALYSWHNGQHGGCFDTLEANHECASLRDMADTMRINRELLEAGDFVTNWWRPGWLPFLTNGNGDQVCLDLEGTFTGQPGQLIEHWHDWEQRDVLFPDLTTWLAAVVQAYETALTETAALTAEQVFDLELEAPAGFPLEFQAG</sequence>
<dbReference type="Pfam" id="PF09346">
    <property type="entry name" value="SMI1_KNR4"/>
    <property type="match status" value="1"/>
</dbReference>
<dbReference type="PANTHER" id="PTHR47432">
    <property type="entry name" value="CELL WALL ASSEMBLY REGULATOR SMI1"/>
    <property type="match status" value="1"/>
</dbReference>
<dbReference type="InterPro" id="IPR018958">
    <property type="entry name" value="Knr4/Smi1-like_dom"/>
</dbReference>
<name>A0ABY4CRF0_9BACT</name>
<feature type="domain" description="Knr4/Smi1-like" evidence="1">
    <location>
        <begin position="28"/>
        <end position="154"/>
    </location>
</feature>
<gene>
    <name evidence="2" type="ORF">MTX78_11790</name>
</gene>
<dbReference type="EMBL" id="CP094669">
    <property type="protein sequence ID" value="UOG72808.1"/>
    <property type="molecule type" value="Genomic_DNA"/>
</dbReference>
<dbReference type="InterPro" id="IPR037883">
    <property type="entry name" value="Knr4/Smi1-like_sf"/>
</dbReference>
<reference evidence="2 3" key="1">
    <citation type="submission" date="2022-03" db="EMBL/GenBank/DDBJ databases">
        <title>Hymenobactersp. isolated from the air.</title>
        <authorList>
            <person name="Won M."/>
            <person name="Kwon S.-W."/>
        </authorList>
    </citation>
    <scope>NUCLEOTIDE SEQUENCE [LARGE SCALE GENOMIC DNA]</scope>
    <source>
        <strain evidence="2 3">KACC 21982</strain>
    </source>
</reference>
<dbReference type="RefSeq" id="WP_243794076.1">
    <property type="nucleotide sequence ID" value="NZ_CP094669.1"/>
</dbReference>